<dbReference type="Pfam" id="PF09296">
    <property type="entry name" value="NUDIX-like"/>
    <property type="match status" value="1"/>
</dbReference>
<evidence type="ECO:0000256" key="7">
    <source>
        <dbReference type="ARBA" id="ARBA00022842"/>
    </source>
</evidence>
<comment type="catalytic activity">
    <reaction evidence="9">
        <text>a 5'-end NAD(+)-phospho-ribonucleoside in mRNA + H2O = a 5'-end phospho-adenosine-phospho-ribonucleoside in mRNA + beta-nicotinamide D-ribonucleotide + 2 H(+)</text>
        <dbReference type="Rhea" id="RHEA:60876"/>
        <dbReference type="Rhea" id="RHEA-COMP:15698"/>
        <dbReference type="Rhea" id="RHEA-COMP:15719"/>
        <dbReference type="ChEBI" id="CHEBI:14649"/>
        <dbReference type="ChEBI" id="CHEBI:15377"/>
        <dbReference type="ChEBI" id="CHEBI:15378"/>
        <dbReference type="ChEBI" id="CHEBI:144029"/>
        <dbReference type="ChEBI" id="CHEBI:144051"/>
    </reaction>
    <physiologicalReaction direction="left-to-right" evidence="9">
        <dbReference type="Rhea" id="RHEA:60877"/>
    </physiologicalReaction>
</comment>
<dbReference type="SUPFAM" id="SSF55811">
    <property type="entry name" value="Nudix"/>
    <property type="match status" value="1"/>
</dbReference>
<reference evidence="12 13" key="1">
    <citation type="submission" date="2024-05" db="EMBL/GenBank/DDBJ databases">
        <title>A draft genome resource for the thread blight pathogen Marasmius tenuissimus strain MS-2.</title>
        <authorList>
            <person name="Yulfo-Soto G.E."/>
            <person name="Baruah I.K."/>
            <person name="Amoako-Attah I."/>
            <person name="Bukari Y."/>
            <person name="Meinhardt L.W."/>
            <person name="Bailey B.A."/>
            <person name="Cohen S.P."/>
        </authorList>
    </citation>
    <scope>NUCLEOTIDE SEQUENCE [LARGE SCALE GENOMIC DNA]</scope>
    <source>
        <strain evidence="12 13">MS-2</strain>
    </source>
</reference>
<comment type="similarity">
    <text evidence="3">Belongs to the Nudix hydrolase family. NudC subfamily.</text>
</comment>
<comment type="caution">
    <text evidence="12">The sequence shown here is derived from an EMBL/GenBank/DDBJ whole genome shotgun (WGS) entry which is preliminary data.</text>
</comment>
<protein>
    <recommendedName>
        <fullName evidence="4">NAD(+) diphosphatase</fullName>
        <ecNumber evidence="4">3.6.1.22</ecNumber>
    </recommendedName>
</protein>
<evidence type="ECO:0000256" key="8">
    <source>
        <dbReference type="ARBA" id="ARBA00023027"/>
    </source>
</evidence>
<dbReference type="PROSITE" id="PS00893">
    <property type="entry name" value="NUDIX_BOX"/>
    <property type="match status" value="1"/>
</dbReference>
<dbReference type="GO" id="GO:0016787">
    <property type="term" value="F:hydrolase activity"/>
    <property type="evidence" value="ECO:0007669"/>
    <property type="project" value="UniProtKB-KW"/>
</dbReference>
<evidence type="ECO:0000256" key="5">
    <source>
        <dbReference type="ARBA" id="ARBA00022723"/>
    </source>
</evidence>
<dbReference type="InterPro" id="IPR020084">
    <property type="entry name" value="NUDIX_hydrolase_CS"/>
</dbReference>
<evidence type="ECO:0000256" key="10">
    <source>
        <dbReference type="SAM" id="MobiDB-lite"/>
    </source>
</evidence>
<sequence length="488" mass="54246">MNYTPTNFFSGSPLNRLSWLRPSHKFLNAILTSPNTRWFLFNAGQPLVSYRPSESKEKPLKKIAYFPTRPLLPLLGPSPFFGQSQTSGALLPDSEVTHSTEAARHLGIPVVFLGLHEQGTSGSALPEAEFKDNAEAAVQNLEGTPYFAVDVGDLETSEVDGVLRQVEEEQNVKFEWSEPRSAMGLMDPFEAAVFAEARSMVDWNYRHKFCAGCGSPQYSMWGGWKLSCSRLLPWGDNHAEGKKPCPSGKGLNNYTHPRTDAVVIMIAIDQSGEKVLLGRSARRKFPLKFYSALAGFIEPGESFEDAVMREMWEEAGVKVWDVTYHSAQPWPYPANLMVGYYARADSTKPVRTDLDNELMDARWYTREEILEVLAHQTGTRLDYKKFSQTEAQAEKAQSDLLQKQQQQWRTQQEQPGEGAGALAHSDPNIVAKQAIEKQPGADAALGVKVASDEPAFRVPPVTAIAGVLIRDWAEKKIGFSPVQLPANL</sequence>
<gene>
    <name evidence="12" type="primary">NPY1_1</name>
    <name evidence="12" type="ORF">AAF712_000332</name>
</gene>
<dbReference type="InterPro" id="IPR000086">
    <property type="entry name" value="NUDIX_hydrolase_dom"/>
</dbReference>
<dbReference type="PANTHER" id="PTHR42904">
    <property type="entry name" value="NUDIX HYDROLASE, NUDC SUBFAMILY"/>
    <property type="match status" value="1"/>
</dbReference>
<dbReference type="EMBL" id="JBBXMP010000001">
    <property type="protein sequence ID" value="KAL0072569.1"/>
    <property type="molecule type" value="Genomic_DNA"/>
</dbReference>
<keyword evidence="13" id="KW-1185">Reference proteome</keyword>
<dbReference type="Pfam" id="PF00293">
    <property type="entry name" value="NUDIX"/>
    <property type="match status" value="1"/>
</dbReference>
<keyword evidence="6 12" id="KW-0378">Hydrolase</keyword>
<evidence type="ECO:0000256" key="4">
    <source>
        <dbReference type="ARBA" id="ARBA00012381"/>
    </source>
</evidence>
<dbReference type="InterPro" id="IPR049734">
    <property type="entry name" value="NudC-like_C"/>
</dbReference>
<feature type="region of interest" description="Disordered" evidence="10">
    <location>
        <begin position="394"/>
        <end position="423"/>
    </location>
</feature>
<dbReference type="InterPro" id="IPR050241">
    <property type="entry name" value="NAD-cap_RNA_hydrolase_NudC"/>
</dbReference>
<evidence type="ECO:0000259" key="11">
    <source>
        <dbReference type="PROSITE" id="PS51462"/>
    </source>
</evidence>
<keyword evidence="5" id="KW-0479">Metal-binding</keyword>
<evidence type="ECO:0000313" key="13">
    <source>
        <dbReference type="Proteomes" id="UP001437256"/>
    </source>
</evidence>
<accession>A0ABR3AGM3</accession>
<keyword evidence="8" id="KW-0520">NAD</keyword>
<feature type="domain" description="Nudix hydrolase" evidence="11">
    <location>
        <begin position="257"/>
        <end position="388"/>
    </location>
</feature>
<dbReference type="CDD" id="cd03429">
    <property type="entry name" value="NUDIX_NADH_pyrophosphatase_Nudt13"/>
    <property type="match status" value="1"/>
</dbReference>
<dbReference type="EC" id="3.6.1.22" evidence="4"/>
<dbReference type="InterPro" id="IPR015797">
    <property type="entry name" value="NUDIX_hydrolase-like_dom_sf"/>
</dbReference>
<dbReference type="Gene3D" id="3.90.79.20">
    <property type="match status" value="1"/>
</dbReference>
<dbReference type="PROSITE" id="PS51462">
    <property type="entry name" value="NUDIX"/>
    <property type="match status" value="1"/>
</dbReference>
<proteinExistence type="inferred from homology"/>
<dbReference type="PANTHER" id="PTHR42904:SF6">
    <property type="entry name" value="NAD-CAPPED RNA HYDROLASE NUDT12"/>
    <property type="match status" value="1"/>
</dbReference>
<evidence type="ECO:0000313" key="12">
    <source>
        <dbReference type="EMBL" id="KAL0072569.1"/>
    </source>
</evidence>
<dbReference type="Proteomes" id="UP001437256">
    <property type="component" value="Unassembled WGS sequence"/>
</dbReference>
<comment type="cofactor">
    <cofactor evidence="1">
        <name>Mg(2+)</name>
        <dbReference type="ChEBI" id="CHEBI:18420"/>
    </cofactor>
</comment>
<evidence type="ECO:0000256" key="1">
    <source>
        <dbReference type="ARBA" id="ARBA00001946"/>
    </source>
</evidence>
<feature type="compositionally biased region" description="Low complexity" evidence="10">
    <location>
        <begin position="398"/>
        <end position="414"/>
    </location>
</feature>
<evidence type="ECO:0000256" key="2">
    <source>
        <dbReference type="ARBA" id="ARBA00001947"/>
    </source>
</evidence>
<dbReference type="Gene3D" id="3.90.79.10">
    <property type="entry name" value="Nucleoside Triphosphate Pyrophosphohydrolase"/>
    <property type="match status" value="1"/>
</dbReference>
<evidence type="ECO:0000256" key="3">
    <source>
        <dbReference type="ARBA" id="ARBA00009595"/>
    </source>
</evidence>
<evidence type="ECO:0000256" key="6">
    <source>
        <dbReference type="ARBA" id="ARBA00022801"/>
    </source>
</evidence>
<organism evidence="12 13">
    <name type="scientific">Marasmius tenuissimus</name>
    <dbReference type="NCBI Taxonomy" id="585030"/>
    <lineage>
        <taxon>Eukaryota</taxon>
        <taxon>Fungi</taxon>
        <taxon>Dikarya</taxon>
        <taxon>Basidiomycota</taxon>
        <taxon>Agaricomycotina</taxon>
        <taxon>Agaricomycetes</taxon>
        <taxon>Agaricomycetidae</taxon>
        <taxon>Agaricales</taxon>
        <taxon>Marasmiineae</taxon>
        <taxon>Marasmiaceae</taxon>
        <taxon>Marasmius</taxon>
    </lineage>
</organism>
<evidence type="ECO:0000256" key="9">
    <source>
        <dbReference type="ARBA" id="ARBA00023679"/>
    </source>
</evidence>
<comment type="cofactor">
    <cofactor evidence="2">
        <name>Zn(2+)</name>
        <dbReference type="ChEBI" id="CHEBI:29105"/>
    </cofactor>
</comment>
<keyword evidence="7" id="KW-0460">Magnesium</keyword>
<name>A0ABR3AGM3_9AGAR</name>
<dbReference type="InterPro" id="IPR015375">
    <property type="entry name" value="NADH_PPase-like_N"/>
</dbReference>